<dbReference type="EMBL" id="CP060139">
    <property type="protein sequence ID" value="QNR23080.1"/>
    <property type="molecule type" value="Genomic_DNA"/>
</dbReference>
<organism evidence="4 5">
    <name type="scientific">Croceimicrobium hydrocarbonivorans</name>
    <dbReference type="NCBI Taxonomy" id="2761580"/>
    <lineage>
        <taxon>Bacteria</taxon>
        <taxon>Pseudomonadati</taxon>
        <taxon>Bacteroidota</taxon>
        <taxon>Flavobacteriia</taxon>
        <taxon>Flavobacteriales</taxon>
        <taxon>Owenweeksiaceae</taxon>
        <taxon>Croceimicrobium</taxon>
    </lineage>
</organism>
<protein>
    <submittedName>
        <fullName evidence="4">Deoxynucleoside kinase</fullName>
    </submittedName>
</protein>
<evidence type="ECO:0000259" key="3">
    <source>
        <dbReference type="Pfam" id="PF01712"/>
    </source>
</evidence>
<keyword evidence="2" id="KW-0067">ATP-binding</keyword>
<dbReference type="GO" id="GO:0005524">
    <property type="term" value="F:ATP binding"/>
    <property type="evidence" value="ECO:0007669"/>
    <property type="project" value="UniProtKB-KW"/>
</dbReference>
<dbReference type="GO" id="GO:0019136">
    <property type="term" value="F:deoxynucleoside kinase activity"/>
    <property type="evidence" value="ECO:0007669"/>
    <property type="project" value="InterPro"/>
</dbReference>
<dbReference type="InterPro" id="IPR027417">
    <property type="entry name" value="P-loop_NTPase"/>
</dbReference>
<dbReference type="PANTHER" id="PTHR10513">
    <property type="entry name" value="DEOXYNUCLEOSIDE KINASE"/>
    <property type="match status" value="1"/>
</dbReference>
<dbReference type="InterPro" id="IPR002624">
    <property type="entry name" value="DCK/DGK"/>
</dbReference>
<dbReference type="KEGG" id="chyd:H4K34_11905"/>
<sequence>MKDIKYIAIEGNIGAGKTTLAKLLAKQLKGRLILEEFADNPFLEKFYKDPERYAFSVEMAFLADRYHQLSELPSSGDLFQPYIIADYAPFKSLIFAQNNLNEAEFRLYREFWQMAFNKIRQPDLIIYLHRSNPNLIQNIKKRGRSYEQNLKEDYLLKLTERYGVYLKNFWDGNILRIDADLQDFLHSESDVQSLIDRIKGL</sequence>
<dbReference type="PANTHER" id="PTHR10513:SF46">
    <property type="entry name" value="DEOXYGUANOSINE KINASE"/>
    <property type="match status" value="1"/>
</dbReference>
<dbReference type="CDD" id="cd01673">
    <property type="entry name" value="dNK"/>
    <property type="match status" value="1"/>
</dbReference>
<dbReference type="Gene3D" id="3.40.50.300">
    <property type="entry name" value="P-loop containing nucleotide triphosphate hydrolases"/>
    <property type="match status" value="1"/>
</dbReference>
<keyword evidence="4" id="KW-0418">Kinase</keyword>
<gene>
    <name evidence="4" type="ORF">H4K34_11905</name>
</gene>
<feature type="binding site" evidence="2">
    <location>
        <begin position="11"/>
        <end position="19"/>
    </location>
    <ligand>
        <name>ATP</name>
        <dbReference type="ChEBI" id="CHEBI:30616"/>
    </ligand>
</feature>
<dbReference type="InterPro" id="IPR031314">
    <property type="entry name" value="DNK_dom"/>
</dbReference>
<keyword evidence="5" id="KW-1185">Reference proteome</keyword>
<keyword evidence="2" id="KW-0547">Nucleotide-binding</keyword>
<evidence type="ECO:0000313" key="4">
    <source>
        <dbReference type="EMBL" id="QNR23080.1"/>
    </source>
</evidence>
<dbReference type="PIRSF" id="PIRSF000705">
    <property type="entry name" value="DNK"/>
    <property type="match status" value="1"/>
</dbReference>
<dbReference type="AlphaFoldDB" id="A0A7H0VBI2"/>
<accession>A0A7H0VBI2</accession>
<evidence type="ECO:0000313" key="5">
    <source>
        <dbReference type="Proteomes" id="UP000516305"/>
    </source>
</evidence>
<dbReference type="InterPro" id="IPR050566">
    <property type="entry name" value="Deoxyribonucleoside_kinase"/>
</dbReference>
<evidence type="ECO:0000256" key="1">
    <source>
        <dbReference type="PIRSR" id="PIRSR000705-1"/>
    </source>
</evidence>
<feature type="domain" description="Deoxynucleoside kinase" evidence="3">
    <location>
        <begin position="7"/>
        <end position="199"/>
    </location>
</feature>
<dbReference type="SUPFAM" id="SSF52540">
    <property type="entry name" value="P-loop containing nucleoside triphosphate hydrolases"/>
    <property type="match status" value="1"/>
</dbReference>
<evidence type="ECO:0000256" key="2">
    <source>
        <dbReference type="PIRSR" id="PIRSR000705-3"/>
    </source>
</evidence>
<proteinExistence type="predicted"/>
<dbReference type="RefSeq" id="WP_210757616.1">
    <property type="nucleotide sequence ID" value="NZ_CP060139.1"/>
</dbReference>
<dbReference type="GO" id="GO:0005737">
    <property type="term" value="C:cytoplasm"/>
    <property type="evidence" value="ECO:0007669"/>
    <property type="project" value="TreeGrafter"/>
</dbReference>
<reference evidence="4 5" key="1">
    <citation type="submission" date="2020-08" db="EMBL/GenBank/DDBJ databases">
        <title>Croceimicrobium hydrocarbonivorans gen. nov., sp. nov., a novel marine bacterium isolated from a bacterial consortium that degrades polyethylene terephthalate.</title>
        <authorList>
            <person name="Liu R."/>
        </authorList>
    </citation>
    <scope>NUCLEOTIDE SEQUENCE [LARGE SCALE GENOMIC DNA]</scope>
    <source>
        <strain evidence="4 5">A20-9</strain>
    </source>
</reference>
<name>A0A7H0VBI2_9FLAO</name>
<keyword evidence="4" id="KW-0808">Transferase</keyword>
<dbReference type="Proteomes" id="UP000516305">
    <property type="component" value="Chromosome"/>
</dbReference>
<feature type="active site" description="Proton acceptor" evidence="1">
    <location>
        <position position="86"/>
    </location>
</feature>
<dbReference type="Pfam" id="PF01712">
    <property type="entry name" value="dNK"/>
    <property type="match status" value="1"/>
</dbReference>